<dbReference type="Proteomes" id="UP000324897">
    <property type="component" value="Chromosome 3"/>
</dbReference>
<dbReference type="PROSITE" id="PS50181">
    <property type="entry name" value="FBOX"/>
    <property type="match status" value="1"/>
</dbReference>
<dbReference type="InterPro" id="IPR053772">
    <property type="entry name" value="At1g61320/At1g61330-like"/>
</dbReference>
<dbReference type="Gramene" id="TVU12324">
    <property type="protein sequence ID" value="TVU12324"/>
    <property type="gene ID" value="EJB05_45962"/>
</dbReference>
<organism evidence="2 3">
    <name type="scientific">Eragrostis curvula</name>
    <name type="common">weeping love grass</name>
    <dbReference type="NCBI Taxonomy" id="38414"/>
    <lineage>
        <taxon>Eukaryota</taxon>
        <taxon>Viridiplantae</taxon>
        <taxon>Streptophyta</taxon>
        <taxon>Embryophyta</taxon>
        <taxon>Tracheophyta</taxon>
        <taxon>Spermatophyta</taxon>
        <taxon>Magnoliopsida</taxon>
        <taxon>Liliopsida</taxon>
        <taxon>Poales</taxon>
        <taxon>Poaceae</taxon>
        <taxon>PACMAD clade</taxon>
        <taxon>Chloridoideae</taxon>
        <taxon>Eragrostideae</taxon>
        <taxon>Eragrostidinae</taxon>
        <taxon>Eragrostis</taxon>
    </lineage>
</organism>
<dbReference type="AlphaFoldDB" id="A0A5J9TLX6"/>
<protein>
    <recommendedName>
        <fullName evidence="1">F-box domain-containing protein</fullName>
    </recommendedName>
</protein>
<dbReference type="PANTHER" id="PTHR34145:SF57">
    <property type="entry name" value="F-BOX DOMAIN-CONTAINING PROTEIN"/>
    <property type="match status" value="1"/>
</dbReference>
<name>A0A5J9TLX6_9POAL</name>
<dbReference type="PANTHER" id="PTHR34145">
    <property type="entry name" value="OS02G0105600 PROTEIN"/>
    <property type="match status" value="1"/>
</dbReference>
<dbReference type="OrthoDB" id="613853at2759"/>
<feature type="domain" description="F-box" evidence="1">
    <location>
        <begin position="44"/>
        <end position="80"/>
    </location>
</feature>
<dbReference type="Gene3D" id="3.80.10.10">
    <property type="entry name" value="Ribonuclease Inhibitor"/>
    <property type="match status" value="1"/>
</dbReference>
<proteinExistence type="predicted"/>
<gene>
    <name evidence="2" type="ORF">EJB05_45962</name>
</gene>
<dbReference type="InterPro" id="IPR053781">
    <property type="entry name" value="F-box_AtFBL13-like"/>
</dbReference>
<dbReference type="InterPro" id="IPR001810">
    <property type="entry name" value="F-box_dom"/>
</dbReference>
<accession>A0A5J9TLX6</accession>
<keyword evidence="3" id="KW-1185">Reference proteome</keyword>
<feature type="non-terminal residue" evidence="2">
    <location>
        <position position="1"/>
    </location>
</feature>
<dbReference type="InterPro" id="IPR055357">
    <property type="entry name" value="LRR_At1g61320_AtMIF1"/>
</dbReference>
<comment type="caution">
    <text evidence="2">The sequence shown here is derived from an EMBL/GenBank/DDBJ whole genome shotgun (WGS) entry which is preliminary data.</text>
</comment>
<dbReference type="SMART" id="SM00256">
    <property type="entry name" value="FBOX"/>
    <property type="match status" value="1"/>
</dbReference>
<dbReference type="Pfam" id="PF00646">
    <property type="entry name" value="F-box"/>
    <property type="match status" value="1"/>
</dbReference>
<sequence>MSGWAPWSRRIESRSGCPVVDRLLWRAISGYIYYKTICNKRTPIDQVINLPEDLQSIILSKLPLKEVVRTSVLSSKWRRLWTVCPKLRFDGTAMSSKKMDGKRCKLQYTRQFINTVNAVLQQYHGRAVEELAIKFEFDTLLVDHLNNWVGFAASSYTNTSSLFNFLTEEAYIIYSRFIFALYLPNYLHNSVFPKLQKLDLHKVKITAKDFQDMLSNCCALEWVSIVFCKMDGELKVHSPLPYLVHLNVEFCELTKMELCAVKLRAFVYKGSAVPIKFREVSELENAKILLCGVTFGDVIPALANVLTSVQNLTLIFFVHPPKVPCLMENRCEFSHLKHLQLLLSYKLDIDNLSLVPFLGSAPFIEKLDIHFSSIFGFFYLEGESIRRFEHRHNYLKDMCITGFKASNGQVEFLAHIVLNTPSLEVLIETNVIE</sequence>
<dbReference type="InterPro" id="IPR032675">
    <property type="entry name" value="LRR_dom_sf"/>
</dbReference>
<dbReference type="EMBL" id="RWGY01000039">
    <property type="protein sequence ID" value="TVU12324.1"/>
    <property type="molecule type" value="Genomic_DNA"/>
</dbReference>
<evidence type="ECO:0000313" key="3">
    <source>
        <dbReference type="Proteomes" id="UP000324897"/>
    </source>
</evidence>
<dbReference type="SUPFAM" id="SSF81383">
    <property type="entry name" value="F-box domain"/>
    <property type="match status" value="1"/>
</dbReference>
<dbReference type="InterPro" id="IPR036047">
    <property type="entry name" value="F-box-like_dom_sf"/>
</dbReference>
<reference evidence="2 3" key="1">
    <citation type="journal article" date="2019" name="Sci. Rep.">
        <title>A high-quality genome of Eragrostis curvula grass provides insights into Poaceae evolution and supports new strategies to enhance forage quality.</title>
        <authorList>
            <person name="Carballo J."/>
            <person name="Santos B.A.C.M."/>
            <person name="Zappacosta D."/>
            <person name="Garbus I."/>
            <person name="Selva J.P."/>
            <person name="Gallo C.A."/>
            <person name="Diaz A."/>
            <person name="Albertini E."/>
            <person name="Caccamo M."/>
            <person name="Echenique V."/>
        </authorList>
    </citation>
    <scope>NUCLEOTIDE SEQUENCE [LARGE SCALE GENOMIC DNA]</scope>
    <source>
        <strain evidence="3">cv. Victoria</strain>
        <tissue evidence="2">Leaf</tissue>
    </source>
</reference>
<dbReference type="SUPFAM" id="SSF52058">
    <property type="entry name" value="L domain-like"/>
    <property type="match status" value="1"/>
</dbReference>
<evidence type="ECO:0000313" key="2">
    <source>
        <dbReference type="EMBL" id="TVU12324.1"/>
    </source>
</evidence>
<dbReference type="Pfam" id="PF23622">
    <property type="entry name" value="LRR_At1g61320_AtMIF1"/>
    <property type="match status" value="1"/>
</dbReference>
<dbReference type="CDD" id="cd22160">
    <property type="entry name" value="F-box_AtFBL13-like"/>
    <property type="match status" value="1"/>
</dbReference>
<evidence type="ECO:0000259" key="1">
    <source>
        <dbReference type="PROSITE" id="PS50181"/>
    </source>
</evidence>